<accession>A0A7V7PTF1</accession>
<evidence type="ECO:0000313" key="3">
    <source>
        <dbReference type="Proteomes" id="UP000432089"/>
    </source>
</evidence>
<dbReference type="EMBL" id="VZDO01000001">
    <property type="protein sequence ID" value="KAB0682961.1"/>
    <property type="molecule type" value="Genomic_DNA"/>
</dbReference>
<dbReference type="GO" id="GO:0003677">
    <property type="term" value="F:DNA binding"/>
    <property type="evidence" value="ECO:0007669"/>
    <property type="project" value="InterPro"/>
</dbReference>
<reference evidence="2 3" key="1">
    <citation type="submission" date="2019-09" db="EMBL/GenBank/DDBJ databases">
        <title>YIM 132180 draft genome.</title>
        <authorList>
            <person name="Zhang K."/>
        </authorList>
    </citation>
    <scope>NUCLEOTIDE SEQUENCE [LARGE SCALE GENOMIC DNA]</scope>
    <source>
        <strain evidence="2 3">YIM 132180</strain>
    </source>
</reference>
<dbReference type="InterPro" id="IPR016032">
    <property type="entry name" value="Sig_transdc_resp-reg_C-effctor"/>
</dbReference>
<dbReference type="InterPro" id="IPR000792">
    <property type="entry name" value="Tscrpt_reg_LuxR_C"/>
</dbReference>
<dbReference type="GO" id="GO:0006355">
    <property type="term" value="P:regulation of DNA-templated transcription"/>
    <property type="evidence" value="ECO:0007669"/>
    <property type="project" value="InterPro"/>
</dbReference>
<comment type="caution">
    <text evidence="2">The sequence shown here is derived from an EMBL/GenBank/DDBJ whole genome shotgun (WGS) entry which is preliminary data.</text>
</comment>
<dbReference type="SUPFAM" id="SSF46894">
    <property type="entry name" value="C-terminal effector domain of the bipartite response regulators"/>
    <property type="match status" value="1"/>
</dbReference>
<evidence type="ECO:0000313" key="2">
    <source>
        <dbReference type="EMBL" id="KAB0682961.1"/>
    </source>
</evidence>
<dbReference type="Gene3D" id="1.10.10.10">
    <property type="entry name" value="Winged helix-like DNA-binding domain superfamily/Winged helix DNA-binding domain"/>
    <property type="match status" value="1"/>
</dbReference>
<feature type="domain" description="HTH luxR-type" evidence="1">
    <location>
        <begin position="314"/>
        <end position="371"/>
    </location>
</feature>
<proteinExistence type="predicted"/>
<dbReference type="RefSeq" id="WP_150967934.1">
    <property type="nucleotide sequence ID" value="NZ_VZDO01000001.1"/>
</dbReference>
<name>A0A7V7PTF1_9HYPH</name>
<dbReference type="InterPro" id="IPR036388">
    <property type="entry name" value="WH-like_DNA-bd_sf"/>
</dbReference>
<evidence type="ECO:0000259" key="1">
    <source>
        <dbReference type="SMART" id="SM00421"/>
    </source>
</evidence>
<sequence>MEPAGDIIEAIYAAAGRQGTWDEAIRALAAHLRAANGALYAENLPGDTGPLSLDDFAVEFGYDRRDLLDYAEHYCRCNPFSLYAEHMLYGEPATDDELDAMRIPRFRFEESEFYRDWARPQGVRHILGQYVEDVDRRRLTVAFWRPADAGPYDPAERMMLGGAVKHVRRAIALDARLRLAEAEIKALLDRSRLAVLTLGRNGRIRQTNAAADALLANGAGLLARSGRLRTAVPADQAALDRLVACIFDPRRLVWAENARLPVRRTDGGAPFVVRIAACAQGIGPFAADRTASAVLTVEGLDVDGAKLRERLARRFAMTPAQTRLALVLRSGHTLAAAAAELGISYETARSHLKAVFACTDTRRQAELVLLLREIEDR</sequence>
<keyword evidence="3" id="KW-1185">Reference proteome</keyword>
<organism evidence="2 3">
    <name type="scientific">Plantimonas leprariae</name>
    <dbReference type="NCBI Taxonomy" id="2615207"/>
    <lineage>
        <taxon>Bacteria</taxon>
        <taxon>Pseudomonadati</taxon>
        <taxon>Pseudomonadota</taxon>
        <taxon>Alphaproteobacteria</taxon>
        <taxon>Hyphomicrobiales</taxon>
        <taxon>Aurantimonadaceae</taxon>
        <taxon>Plantimonas</taxon>
    </lineage>
</organism>
<dbReference type="AlphaFoldDB" id="A0A7V7PTF1"/>
<dbReference type="Proteomes" id="UP000432089">
    <property type="component" value="Unassembled WGS sequence"/>
</dbReference>
<gene>
    <name evidence="2" type="ORF">F6X38_02455</name>
</gene>
<protein>
    <submittedName>
        <fullName evidence="2">Helix-turn-helix transcriptional regulator</fullName>
    </submittedName>
</protein>
<dbReference type="SMART" id="SM00421">
    <property type="entry name" value="HTH_LUXR"/>
    <property type="match status" value="1"/>
</dbReference>